<dbReference type="RefSeq" id="WP_092376126.1">
    <property type="nucleotide sequence ID" value="NZ_FORX01000013.1"/>
</dbReference>
<protein>
    <submittedName>
        <fullName evidence="1">Uncharacterized protein</fullName>
    </submittedName>
</protein>
<organism evidence="1 2">
    <name type="scientific">Desulfomicrobium apsheronum</name>
    <dbReference type="NCBI Taxonomy" id="52560"/>
    <lineage>
        <taxon>Bacteria</taxon>
        <taxon>Pseudomonadati</taxon>
        <taxon>Thermodesulfobacteriota</taxon>
        <taxon>Desulfovibrionia</taxon>
        <taxon>Desulfovibrionales</taxon>
        <taxon>Desulfomicrobiaceae</taxon>
        <taxon>Desulfomicrobium</taxon>
    </lineage>
</organism>
<keyword evidence="2" id="KW-1185">Reference proteome</keyword>
<sequence length="67" mass="7841">MKGKSITKNGVIRGLSRNETMQLSQLLTSMQKQRINDGDSVLVKTEYIVDSWKEYWLGKEQDEEQDY</sequence>
<proteinExistence type="predicted"/>
<dbReference type="Proteomes" id="UP000198635">
    <property type="component" value="Unassembled WGS sequence"/>
</dbReference>
<evidence type="ECO:0000313" key="2">
    <source>
        <dbReference type="Proteomes" id="UP000198635"/>
    </source>
</evidence>
<name>A0A1I3WHL8_9BACT</name>
<gene>
    <name evidence="1" type="ORF">SAMN04488082_11318</name>
</gene>
<dbReference type="AlphaFoldDB" id="A0A1I3WHL8"/>
<reference evidence="2" key="1">
    <citation type="submission" date="2016-10" db="EMBL/GenBank/DDBJ databases">
        <authorList>
            <person name="Varghese N."/>
            <person name="Submissions S."/>
        </authorList>
    </citation>
    <scope>NUCLEOTIDE SEQUENCE [LARGE SCALE GENOMIC DNA]</scope>
    <source>
        <strain evidence="2">DSM 5918</strain>
    </source>
</reference>
<accession>A0A1I3WHL8</accession>
<evidence type="ECO:0000313" key="1">
    <source>
        <dbReference type="EMBL" id="SFK06327.1"/>
    </source>
</evidence>
<dbReference type="EMBL" id="FORX01000013">
    <property type="protein sequence ID" value="SFK06327.1"/>
    <property type="molecule type" value="Genomic_DNA"/>
</dbReference>